<proteinExistence type="predicted"/>
<dbReference type="OrthoDB" id="4827574at2"/>
<dbReference type="RefSeq" id="WP_076283278.1">
    <property type="nucleotide sequence ID" value="NZ_MPTW01000001.1"/>
</dbReference>
<evidence type="ECO:0000313" key="3">
    <source>
        <dbReference type="Proteomes" id="UP000187425"/>
    </source>
</evidence>
<organism evidence="2 3">
    <name type="scientific">Paenibacillus odorifer</name>
    <dbReference type="NCBI Taxonomy" id="189426"/>
    <lineage>
        <taxon>Bacteria</taxon>
        <taxon>Bacillati</taxon>
        <taxon>Bacillota</taxon>
        <taxon>Bacilli</taxon>
        <taxon>Bacillales</taxon>
        <taxon>Paenibacillaceae</taxon>
        <taxon>Paenibacillus</taxon>
    </lineage>
</organism>
<dbReference type="AlphaFoldDB" id="A0A1R0ZQ63"/>
<evidence type="ECO:0000259" key="1">
    <source>
        <dbReference type="Pfam" id="PF05076"/>
    </source>
</evidence>
<evidence type="ECO:0000313" key="2">
    <source>
        <dbReference type="EMBL" id="OME74775.1"/>
    </source>
</evidence>
<dbReference type="EMBL" id="MPTW01000001">
    <property type="protein sequence ID" value="OME74775.1"/>
    <property type="molecule type" value="Genomic_DNA"/>
</dbReference>
<reference evidence="2 3" key="1">
    <citation type="submission" date="2016-11" db="EMBL/GenBank/DDBJ databases">
        <title>Paenibacillus species isolates.</title>
        <authorList>
            <person name="Beno S.M."/>
        </authorList>
    </citation>
    <scope>NUCLEOTIDE SEQUENCE [LARGE SCALE GENOMIC DNA]</scope>
    <source>
        <strain evidence="2 3">FSL H7-0443</strain>
    </source>
</reference>
<feature type="domain" description="Suppressor of fused-like" evidence="1">
    <location>
        <begin position="34"/>
        <end position="206"/>
    </location>
</feature>
<dbReference type="Proteomes" id="UP000187425">
    <property type="component" value="Unassembled WGS sequence"/>
</dbReference>
<dbReference type="InterPro" id="IPR020941">
    <property type="entry name" value="SUFU-like_domain"/>
</dbReference>
<name>A0A1R0ZQ63_9BACL</name>
<dbReference type="Pfam" id="PF05076">
    <property type="entry name" value="SUFU"/>
    <property type="match status" value="1"/>
</dbReference>
<gene>
    <name evidence="2" type="ORF">BSK65_03680</name>
</gene>
<protein>
    <recommendedName>
        <fullName evidence="1">Suppressor of fused-like domain-containing protein</fullName>
    </recommendedName>
</protein>
<accession>A0A1R0ZQ63</accession>
<comment type="caution">
    <text evidence="2">The sequence shown here is derived from an EMBL/GenBank/DDBJ whole genome shotgun (WGS) entry which is preliminary data.</text>
</comment>
<sequence>MHSAQSHQIICNHIEQYIGVIDNVFKEVISDVLSIDILIVNPTPERNYYTLITSGMSEFAMQVPDGAEEYQFTELMICLPPTWKLSDEAFKDERNYWPVRALKTTARFPHEYNTWLYMGHTLVNGNPVKPYSEDTGFQGMFVWVPDVEDTAGFFNLEMNSEKVVHFYTLIPLYGEELDYKIKHGEEELLNKLNKIGVTDVLKPSRKNSCKKIFGLF</sequence>